<evidence type="ECO:0000256" key="6">
    <source>
        <dbReference type="ARBA" id="ARBA00022927"/>
    </source>
</evidence>
<comment type="caution">
    <text evidence="12">The sequence shown here is derived from an EMBL/GenBank/DDBJ whole genome shotgun (WGS) entry which is preliminary data.</text>
</comment>
<keyword evidence="6" id="KW-0653">Protein transport</keyword>
<dbReference type="Proteomes" id="UP000636458">
    <property type="component" value="Unassembled WGS sequence"/>
</dbReference>
<keyword evidence="3" id="KW-0813">Transport</keyword>
<evidence type="ECO:0000256" key="5">
    <source>
        <dbReference type="ARBA" id="ARBA00022692"/>
    </source>
</evidence>
<dbReference type="SMART" id="SM01323">
    <property type="entry name" value="YajC"/>
    <property type="match status" value="1"/>
</dbReference>
<feature type="transmembrane region" description="Helical" evidence="11">
    <location>
        <begin position="6"/>
        <end position="22"/>
    </location>
</feature>
<dbReference type="PANTHER" id="PTHR33909">
    <property type="entry name" value="SEC TRANSLOCON ACCESSORY COMPLEX SUBUNIT YAJC"/>
    <property type="match status" value="1"/>
</dbReference>
<dbReference type="EMBL" id="JAEPES010000001">
    <property type="protein sequence ID" value="MBK4346760.1"/>
    <property type="molecule type" value="Genomic_DNA"/>
</dbReference>
<protein>
    <submittedName>
        <fullName evidence="12">Preprotein translocase subunit YajC</fullName>
    </submittedName>
</protein>
<sequence length="143" mass="15597">MQFDPTLILIAVVLVAFVIFQFRSSRKKAKAAAERQKQIVPGVEIMTNYGLFGTITELDDENNFAFIEISPGNVIKIHKSTILKAADDTVEPETVEELESEGGGETTIVVPEQSSSTVKEPQFGERVEPASTPETGAAKKLED</sequence>
<keyword evidence="7 11" id="KW-1133">Transmembrane helix</keyword>
<dbReference type="InterPro" id="IPR003849">
    <property type="entry name" value="Preprotein_translocase_YajC"/>
</dbReference>
<evidence type="ECO:0000313" key="13">
    <source>
        <dbReference type="EMBL" id="MBK4348117.1"/>
    </source>
</evidence>
<evidence type="ECO:0000256" key="7">
    <source>
        <dbReference type="ARBA" id="ARBA00022989"/>
    </source>
</evidence>
<dbReference type="GO" id="GO:0005886">
    <property type="term" value="C:plasma membrane"/>
    <property type="evidence" value="ECO:0007669"/>
    <property type="project" value="UniProtKB-SubCell"/>
</dbReference>
<dbReference type="EMBL" id="JAEPES010000003">
    <property type="protein sequence ID" value="MBK4348117.1"/>
    <property type="molecule type" value="Genomic_DNA"/>
</dbReference>
<evidence type="ECO:0000256" key="3">
    <source>
        <dbReference type="ARBA" id="ARBA00022448"/>
    </source>
</evidence>
<evidence type="ECO:0000256" key="10">
    <source>
        <dbReference type="SAM" id="MobiDB-lite"/>
    </source>
</evidence>
<proteinExistence type="inferred from homology"/>
<feature type="region of interest" description="Disordered" evidence="10">
    <location>
        <begin position="88"/>
        <end position="143"/>
    </location>
</feature>
<comment type="similarity">
    <text evidence="2">Belongs to the YajC family.</text>
</comment>
<dbReference type="Pfam" id="PF02699">
    <property type="entry name" value="YajC"/>
    <property type="match status" value="1"/>
</dbReference>
<reference evidence="12" key="1">
    <citation type="submission" date="2021-01" db="EMBL/GenBank/DDBJ databases">
        <title>Lacisediminihabitans sp. nov. strain G11-30, isolated from Antarctic Soil.</title>
        <authorList>
            <person name="Li J."/>
        </authorList>
    </citation>
    <scope>NUCLEOTIDE SEQUENCE</scope>
    <source>
        <strain evidence="12">G11-30</strain>
    </source>
</reference>
<evidence type="ECO:0000313" key="14">
    <source>
        <dbReference type="Proteomes" id="UP000636458"/>
    </source>
</evidence>
<accession>A0A934SPU9</accession>
<organism evidence="12 14">
    <name type="scientific">Lacisediminihabitans changchengi</name>
    <dbReference type="NCBI Taxonomy" id="2787634"/>
    <lineage>
        <taxon>Bacteria</taxon>
        <taxon>Bacillati</taxon>
        <taxon>Actinomycetota</taxon>
        <taxon>Actinomycetes</taxon>
        <taxon>Micrococcales</taxon>
        <taxon>Microbacteriaceae</taxon>
        <taxon>Lacisediminihabitans</taxon>
    </lineage>
</organism>
<evidence type="ECO:0000256" key="2">
    <source>
        <dbReference type="ARBA" id="ARBA00006742"/>
    </source>
</evidence>
<keyword evidence="9 11" id="KW-0472">Membrane</keyword>
<keyword evidence="8" id="KW-0811">Translocation</keyword>
<evidence type="ECO:0000256" key="11">
    <source>
        <dbReference type="SAM" id="Phobius"/>
    </source>
</evidence>
<keyword evidence="5 11" id="KW-0812">Transmembrane</keyword>
<dbReference type="AlphaFoldDB" id="A0A934SPU9"/>
<feature type="compositionally biased region" description="Acidic residues" evidence="10">
    <location>
        <begin position="88"/>
        <end position="102"/>
    </location>
</feature>
<evidence type="ECO:0000256" key="8">
    <source>
        <dbReference type="ARBA" id="ARBA00023010"/>
    </source>
</evidence>
<evidence type="ECO:0000256" key="1">
    <source>
        <dbReference type="ARBA" id="ARBA00004162"/>
    </source>
</evidence>
<dbReference type="PANTHER" id="PTHR33909:SF1">
    <property type="entry name" value="SEC TRANSLOCON ACCESSORY COMPLEX SUBUNIT YAJC"/>
    <property type="match status" value="1"/>
</dbReference>
<name>A0A934SPU9_9MICO</name>
<evidence type="ECO:0000313" key="12">
    <source>
        <dbReference type="EMBL" id="MBK4346760.1"/>
    </source>
</evidence>
<evidence type="ECO:0000256" key="9">
    <source>
        <dbReference type="ARBA" id="ARBA00023136"/>
    </source>
</evidence>
<comment type="subcellular location">
    <subcellularLocation>
        <location evidence="1">Cell membrane</location>
        <topology evidence="1">Single-pass membrane protein</topology>
    </subcellularLocation>
</comment>
<dbReference type="GO" id="GO:0015031">
    <property type="term" value="P:protein transport"/>
    <property type="evidence" value="ECO:0007669"/>
    <property type="project" value="UniProtKB-KW"/>
</dbReference>
<dbReference type="RefSeq" id="WP_200555059.1">
    <property type="nucleotide sequence ID" value="NZ_JAEPES010000001.1"/>
</dbReference>
<keyword evidence="4" id="KW-1003">Cell membrane</keyword>
<gene>
    <name evidence="12" type="ORF">IV501_03870</name>
    <name evidence="13" type="ORF">IV501_10755</name>
</gene>
<keyword evidence="14" id="KW-1185">Reference proteome</keyword>
<evidence type="ECO:0000256" key="4">
    <source>
        <dbReference type="ARBA" id="ARBA00022475"/>
    </source>
</evidence>